<dbReference type="EMBL" id="KI912116">
    <property type="protein sequence ID" value="ETS77226.1"/>
    <property type="molecule type" value="Genomic_DNA"/>
</dbReference>
<dbReference type="GeneID" id="19276113"/>
<dbReference type="KEGG" id="pfy:PFICI_11100"/>
<name>W3WWJ5_PESFW</name>
<dbReference type="InterPro" id="IPR055222">
    <property type="entry name" value="PRISE-like_Rossmann-fold"/>
</dbReference>
<feature type="domain" description="PRISE-like Rossmann-fold" evidence="1">
    <location>
        <begin position="4"/>
        <end position="381"/>
    </location>
</feature>
<dbReference type="eggNOG" id="ENOG502RI8T">
    <property type="taxonomic scope" value="Eukaryota"/>
</dbReference>
<keyword evidence="3" id="KW-1185">Reference proteome</keyword>
<evidence type="ECO:0000259" key="1">
    <source>
        <dbReference type="Pfam" id="PF22917"/>
    </source>
</evidence>
<proteinExistence type="predicted"/>
<dbReference type="OrthoDB" id="1731983at2759"/>
<dbReference type="OMA" id="ISGWSLM"/>
<dbReference type="InParanoid" id="W3WWJ5"/>
<dbReference type="Pfam" id="PF22917">
    <property type="entry name" value="PRISE"/>
    <property type="match status" value="1"/>
</dbReference>
<dbReference type="HOGENOM" id="CLU_030125_2_0_1"/>
<evidence type="ECO:0000313" key="3">
    <source>
        <dbReference type="Proteomes" id="UP000030651"/>
    </source>
</evidence>
<accession>W3WWJ5</accession>
<dbReference type="InterPro" id="IPR036291">
    <property type="entry name" value="NAD(P)-bd_dom_sf"/>
</dbReference>
<dbReference type="Proteomes" id="UP000030651">
    <property type="component" value="Unassembled WGS sequence"/>
</dbReference>
<dbReference type="Gene3D" id="3.40.50.720">
    <property type="entry name" value="NAD(P)-binding Rossmann-like Domain"/>
    <property type="match status" value="1"/>
</dbReference>
<dbReference type="CDD" id="cd08948">
    <property type="entry name" value="5beta-POR_like_SDR_a"/>
    <property type="match status" value="1"/>
</dbReference>
<dbReference type="PANTHER" id="PTHR32487">
    <property type="entry name" value="3-OXO-DELTA(4,5)-STEROID 5-BETA-REDUCTASE"/>
    <property type="match status" value="1"/>
</dbReference>
<protein>
    <recommendedName>
        <fullName evidence="1">PRISE-like Rossmann-fold domain-containing protein</fullName>
    </recommendedName>
</protein>
<gene>
    <name evidence="2" type="ORF">PFICI_11100</name>
</gene>
<evidence type="ECO:0000313" key="2">
    <source>
        <dbReference type="EMBL" id="ETS77226.1"/>
    </source>
</evidence>
<dbReference type="PANTHER" id="PTHR32487:SF8">
    <property type="entry name" value="NAD-DEPENDENT EPIMERASE_DEHYDRATASE DOMAIN-CONTAINING PROTEIN"/>
    <property type="match status" value="1"/>
</dbReference>
<dbReference type="RefSeq" id="XP_007837872.1">
    <property type="nucleotide sequence ID" value="XM_007839681.1"/>
</dbReference>
<dbReference type="AlphaFoldDB" id="W3WWJ5"/>
<sequence>MAHALIFGASGISGWSLLNQTRVYPSATSFARITGTTNRPLSLEQAQLPRDDRVQLVHGVDLTKSVDQVVRSLKDKIADVHTVTHVFFTAYIEKEGFQALKEINTRLLDTAVRAIDAVAPGLQSFILQTGGKGYGLEFPKEVSIRPPLTESSPRIPEPWASDIFYYSQYDRLAELSRGKSWTFTEIRPDGIIGFTPVTNPMNLAQGIALYLEIYKEVHGAGARIPFPGQQHGYQSTHTDTFQDLLSRMEIHAALNPDKCGGGGIFNVADGKAVTWQQVWPRLCEHFGLVGTGPDPSSSTPLLEFVDKHKHVWKTIAQRHGLKETLAEEQHWGFIEFMLVQFNFDRHYNLQRSREVGFTEEIDTVEGYKIAWERMRKAKMLP</sequence>
<organism evidence="2 3">
    <name type="scientific">Pestalotiopsis fici (strain W106-1 / CGMCC3.15140)</name>
    <dbReference type="NCBI Taxonomy" id="1229662"/>
    <lineage>
        <taxon>Eukaryota</taxon>
        <taxon>Fungi</taxon>
        <taxon>Dikarya</taxon>
        <taxon>Ascomycota</taxon>
        <taxon>Pezizomycotina</taxon>
        <taxon>Sordariomycetes</taxon>
        <taxon>Xylariomycetidae</taxon>
        <taxon>Amphisphaeriales</taxon>
        <taxon>Sporocadaceae</taxon>
        <taxon>Pestalotiopsis</taxon>
    </lineage>
</organism>
<reference evidence="3" key="1">
    <citation type="journal article" date="2015" name="BMC Genomics">
        <title>Genomic and transcriptomic analysis of the endophytic fungus Pestalotiopsis fici reveals its lifestyle and high potential for synthesis of natural products.</title>
        <authorList>
            <person name="Wang X."/>
            <person name="Zhang X."/>
            <person name="Liu L."/>
            <person name="Xiang M."/>
            <person name="Wang W."/>
            <person name="Sun X."/>
            <person name="Che Y."/>
            <person name="Guo L."/>
            <person name="Liu G."/>
            <person name="Guo L."/>
            <person name="Wang C."/>
            <person name="Yin W.B."/>
            <person name="Stadler M."/>
            <person name="Zhang X."/>
            <person name="Liu X."/>
        </authorList>
    </citation>
    <scope>NUCLEOTIDE SEQUENCE [LARGE SCALE GENOMIC DNA]</scope>
    <source>
        <strain evidence="3">W106-1 / CGMCC3.15140</strain>
    </source>
</reference>
<dbReference type="SUPFAM" id="SSF51735">
    <property type="entry name" value="NAD(P)-binding Rossmann-fold domains"/>
    <property type="match status" value="1"/>
</dbReference>